<evidence type="ECO:0000256" key="1">
    <source>
        <dbReference type="ARBA" id="ARBA00022737"/>
    </source>
</evidence>
<evidence type="ECO:0000313" key="7">
    <source>
        <dbReference type="Proteomes" id="UP000663853"/>
    </source>
</evidence>
<protein>
    <recommendedName>
        <fullName evidence="5">Peptidase A2 domain-containing protein</fullName>
    </recommendedName>
</protein>
<dbReference type="Proteomes" id="UP000663853">
    <property type="component" value="Unassembled WGS sequence"/>
</dbReference>
<dbReference type="SMART" id="SM00248">
    <property type="entry name" value="ANK"/>
    <property type="match status" value="2"/>
</dbReference>
<dbReference type="PANTHER" id="PTHR24171">
    <property type="entry name" value="ANKYRIN REPEAT DOMAIN-CONTAINING PROTEIN 39-RELATED"/>
    <property type="match status" value="1"/>
</dbReference>
<dbReference type="GO" id="GO:0006508">
    <property type="term" value="P:proteolysis"/>
    <property type="evidence" value="ECO:0007669"/>
    <property type="project" value="InterPro"/>
</dbReference>
<dbReference type="EMBL" id="CAJMXA010000724">
    <property type="protein sequence ID" value="CAE6440957.1"/>
    <property type="molecule type" value="Genomic_DNA"/>
</dbReference>
<dbReference type="PROSITE" id="PS50297">
    <property type="entry name" value="ANK_REP_REGION"/>
    <property type="match status" value="1"/>
</dbReference>
<dbReference type="InterPro" id="IPR002110">
    <property type="entry name" value="Ankyrin_rpt"/>
</dbReference>
<feature type="domain" description="Peptidase A2" evidence="5">
    <location>
        <begin position="109"/>
        <end position="121"/>
    </location>
</feature>
<dbReference type="GO" id="GO:0004190">
    <property type="term" value="F:aspartic-type endopeptidase activity"/>
    <property type="evidence" value="ECO:0007669"/>
    <property type="project" value="InterPro"/>
</dbReference>
<accession>A0A8H3AUE8</accession>
<dbReference type="AlphaFoldDB" id="A0A8H3AUE8"/>
<feature type="repeat" description="ANK" evidence="3">
    <location>
        <begin position="88"/>
        <end position="124"/>
    </location>
</feature>
<sequence length="177" mass="19153">MAEEGATLNEVMLSAAKTDSVELFDEVVEGVTKGKPFDINHQDGLGNTALHYAARSASISVLEKILEYEHPLHEGEGGCDVDLQNRIEGYTPLHFAVRIQDADERLAVVESLLDAGADDTIKDKHGQRAVDAVPADDEDVRRLFRKVEADRKVDKGDIANGMYSDGEPGSGSGSDED</sequence>
<dbReference type="SUPFAM" id="SSF48403">
    <property type="entry name" value="Ankyrin repeat"/>
    <property type="match status" value="1"/>
</dbReference>
<dbReference type="Pfam" id="PF12796">
    <property type="entry name" value="Ank_2"/>
    <property type="match status" value="1"/>
</dbReference>
<evidence type="ECO:0000256" key="4">
    <source>
        <dbReference type="SAM" id="MobiDB-lite"/>
    </source>
</evidence>
<evidence type="ECO:0000256" key="3">
    <source>
        <dbReference type="PROSITE-ProRule" id="PRU00023"/>
    </source>
</evidence>
<name>A0A8H3AUE8_9AGAM</name>
<feature type="compositionally biased region" description="Gly residues" evidence="4">
    <location>
        <begin position="168"/>
        <end position="177"/>
    </location>
</feature>
<reference evidence="6" key="1">
    <citation type="submission" date="2021-01" db="EMBL/GenBank/DDBJ databases">
        <authorList>
            <person name="Kaushik A."/>
        </authorList>
    </citation>
    <scope>NUCLEOTIDE SEQUENCE</scope>
    <source>
        <strain evidence="6">AG6-10EEA</strain>
    </source>
</reference>
<dbReference type="PANTHER" id="PTHR24171:SF8">
    <property type="entry name" value="BRCA1-ASSOCIATED RING DOMAIN PROTEIN 1"/>
    <property type="match status" value="1"/>
</dbReference>
<evidence type="ECO:0000313" key="6">
    <source>
        <dbReference type="EMBL" id="CAE6440957.1"/>
    </source>
</evidence>
<dbReference type="PRINTS" id="PR01415">
    <property type="entry name" value="ANKYRIN"/>
</dbReference>
<feature type="region of interest" description="Disordered" evidence="4">
    <location>
        <begin position="155"/>
        <end position="177"/>
    </location>
</feature>
<dbReference type="InterPro" id="IPR036770">
    <property type="entry name" value="Ankyrin_rpt-contain_sf"/>
</dbReference>
<dbReference type="InterPro" id="IPR001995">
    <property type="entry name" value="Peptidase_A2_cat"/>
</dbReference>
<dbReference type="GO" id="GO:0085020">
    <property type="term" value="P:protein K6-linked ubiquitination"/>
    <property type="evidence" value="ECO:0007669"/>
    <property type="project" value="TreeGrafter"/>
</dbReference>
<evidence type="ECO:0000259" key="5">
    <source>
        <dbReference type="PROSITE" id="PS50175"/>
    </source>
</evidence>
<dbReference type="Gene3D" id="1.25.40.20">
    <property type="entry name" value="Ankyrin repeat-containing domain"/>
    <property type="match status" value="1"/>
</dbReference>
<dbReference type="GO" id="GO:0004842">
    <property type="term" value="F:ubiquitin-protein transferase activity"/>
    <property type="evidence" value="ECO:0007669"/>
    <property type="project" value="TreeGrafter"/>
</dbReference>
<keyword evidence="2 3" id="KW-0040">ANK repeat</keyword>
<organism evidence="6 7">
    <name type="scientific">Rhizoctonia solani</name>
    <dbReference type="NCBI Taxonomy" id="456999"/>
    <lineage>
        <taxon>Eukaryota</taxon>
        <taxon>Fungi</taxon>
        <taxon>Dikarya</taxon>
        <taxon>Basidiomycota</taxon>
        <taxon>Agaricomycotina</taxon>
        <taxon>Agaricomycetes</taxon>
        <taxon>Cantharellales</taxon>
        <taxon>Ceratobasidiaceae</taxon>
        <taxon>Rhizoctonia</taxon>
    </lineage>
</organism>
<dbReference type="PROSITE" id="PS50175">
    <property type="entry name" value="ASP_PROT_RETROV"/>
    <property type="match status" value="1"/>
</dbReference>
<keyword evidence="1" id="KW-0677">Repeat</keyword>
<gene>
    <name evidence="6" type="ORF">RDB_LOCUS36588</name>
</gene>
<comment type="caution">
    <text evidence="6">The sequence shown here is derived from an EMBL/GenBank/DDBJ whole genome shotgun (WGS) entry which is preliminary data.</text>
</comment>
<dbReference type="PROSITE" id="PS50088">
    <property type="entry name" value="ANK_REPEAT"/>
    <property type="match status" value="1"/>
</dbReference>
<evidence type="ECO:0000256" key="2">
    <source>
        <dbReference type="ARBA" id="ARBA00023043"/>
    </source>
</evidence>
<proteinExistence type="predicted"/>